<protein>
    <submittedName>
        <fullName evidence="1">Uncharacterized protein</fullName>
    </submittedName>
</protein>
<evidence type="ECO:0000313" key="1">
    <source>
        <dbReference type="EMBL" id="CAJ2645225.1"/>
    </source>
</evidence>
<name>A0ACB0JMK1_TRIPR</name>
<accession>A0ACB0JMK1</accession>
<evidence type="ECO:0000313" key="2">
    <source>
        <dbReference type="Proteomes" id="UP001177021"/>
    </source>
</evidence>
<reference evidence="1" key="1">
    <citation type="submission" date="2023-10" db="EMBL/GenBank/DDBJ databases">
        <authorList>
            <person name="Rodriguez Cubillos JULIANA M."/>
            <person name="De Vega J."/>
        </authorList>
    </citation>
    <scope>NUCLEOTIDE SEQUENCE</scope>
</reference>
<gene>
    <name evidence="1" type="ORF">MILVUS5_LOCUS14150</name>
</gene>
<organism evidence="1 2">
    <name type="scientific">Trifolium pratense</name>
    <name type="common">Red clover</name>
    <dbReference type="NCBI Taxonomy" id="57577"/>
    <lineage>
        <taxon>Eukaryota</taxon>
        <taxon>Viridiplantae</taxon>
        <taxon>Streptophyta</taxon>
        <taxon>Embryophyta</taxon>
        <taxon>Tracheophyta</taxon>
        <taxon>Spermatophyta</taxon>
        <taxon>Magnoliopsida</taxon>
        <taxon>eudicotyledons</taxon>
        <taxon>Gunneridae</taxon>
        <taxon>Pentapetalae</taxon>
        <taxon>rosids</taxon>
        <taxon>fabids</taxon>
        <taxon>Fabales</taxon>
        <taxon>Fabaceae</taxon>
        <taxon>Papilionoideae</taxon>
        <taxon>50 kb inversion clade</taxon>
        <taxon>NPAAA clade</taxon>
        <taxon>Hologalegina</taxon>
        <taxon>IRL clade</taxon>
        <taxon>Trifolieae</taxon>
        <taxon>Trifolium</taxon>
    </lineage>
</organism>
<dbReference type="Proteomes" id="UP001177021">
    <property type="component" value="Unassembled WGS sequence"/>
</dbReference>
<comment type="caution">
    <text evidence="1">The sequence shown here is derived from an EMBL/GenBank/DDBJ whole genome shotgun (WGS) entry which is preliminary data.</text>
</comment>
<sequence length="1282" mass="145899">MTRTQWRRFQRKQKLTAKEAEAGGKVVATQKAEKVEMAKRPVKERLSIILEEPIAEKAPGGAEDEDDMEDDDLLDEGSDFDVMVNVVSILPLEYDVPTEVNELEEDFEALNLADHKPMCYYVMQNDLHSHNVVLANYEGKTGHSLGAVQLEVCVGSTVRKTLFMVIAAKPNYNLLLGREWIHGVGAVPSTMHQRLIIWREDGLVENVEADQSAYVSETGTVTLQNFDKNLALIAPCGEQDAAFDPNEVCLDGSTMMSLMIESPAWDRITAYAAENRIKMALEAINVQEDMAVEANGDLRDKLALEASEVNDGKKQRLDCIYDDEPLGFEKDPHSSIQRMQAQDPLQEFDIGDGSVKRPTYISANIESTLKERMVELLKKYRDCFAWDYNEMPGLSRNLVEHRLPLRPDKKPVKQLPRRFAPEIMTKIKAEIERLLKCKFIRTTRYVEWLANIVPVIKKNGSLRVYIDDIVVKSSSQDEHIEHLKKSFERMRKCGLKMNPLKCAFFVHAGDFLGFVVHKKGIEINQNKTKAIMETKPPGTKKQLQSLLGKINFLRRFISNLSGKAQPFSPLLRLKKGDVFEWGTEQQKAFDDIKAYLSKPPTLMPPIQNKAMKLYIAASDSTIGSMLAQEDENGVEKAIYYLSRILNDAETRYSPIEKLCLCLYFSCTKLKQYIKPVHVYVYSHFDIIKHMLLKPILHSRIGKWALALTEYSLTYQPLRAVKGQIVADFLVDHSVAEIPITYVEHEPWMLYFDGSKHKHGTGIGILIISPLKIPTKFKYKINGTCSNNEAEYEALIAGLKILLDLGAKHVKIRGDSELVIKQLAKEYKCIQEHLMKYFVIAFSLLKRFDSCDIQHVPRIENQEANDLAQIASGYKVTKEKLDEIVEIKEKLISCEVVPHQLGADEPSVEMESEMADAHFDEVMTEVFVIDNLADNDWRQPIVKYIKNPTGTTDRKVKYRALSYTIMGNELFKKTPEGVLLKCLNENEAYVAISNAHSGACGAHQAGHKMKWLLFRQGLYWPSMLKDCIEYAKGCQECQKHAGIQHAPASELHSIIKPWPFRGWALDLIGEIRPASSKNQRYILVGIDYFTKWIEAVALTNVDQETVINFIQDHIIYRFGLPETITTDQGTVFVGRKMQDFAEQSGFKLMTSTPYYAQANGQVEAANKVIISLIKKHVAQKPKNWHKTLDQVLWACRNSPKESTGSTPFRLTYGHDAVLPVEIMMQSIRVQRQWELPPDHYGNIMLDELTDVDEERRFSLESYPSHGQTRSSLWKVVTQLGRPI</sequence>
<proteinExistence type="predicted"/>
<dbReference type="EMBL" id="CASHSV030000066">
    <property type="protein sequence ID" value="CAJ2645225.1"/>
    <property type="molecule type" value="Genomic_DNA"/>
</dbReference>
<keyword evidence="2" id="KW-1185">Reference proteome</keyword>